<dbReference type="AlphaFoldDB" id="A0A1F7SEN7"/>
<feature type="transmembrane region" description="Helical" evidence="9">
    <location>
        <begin position="90"/>
        <end position="107"/>
    </location>
</feature>
<feature type="transmembrane region" description="Helical" evidence="9">
    <location>
        <begin position="6"/>
        <end position="26"/>
    </location>
</feature>
<evidence type="ECO:0000313" key="11">
    <source>
        <dbReference type="EMBL" id="OGL52229.1"/>
    </source>
</evidence>
<evidence type="ECO:0000313" key="12">
    <source>
        <dbReference type="Proteomes" id="UP000178082"/>
    </source>
</evidence>
<dbReference type="InterPro" id="IPR017562">
    <property type="entry name" value="Cyt_c_biogenesis_CcsA"/>
</dbReference>
<feature type="transmembrane region" description="Helical" evidence="9">
    <location>
        <begin position="235"/>
        <end position="257"/>
    </location>
</feature>
<evidence type="ECO:0000256" key="6">
    <source>
        <dbReference type="ARBA" id="ARBA00022989"/>
    </source>
</evidence>
<accession>A0A1F7SEN7</accession>
<keyword evidence="7" id="KW-0793">Thylakoid</keyword>
<dbReference type="NCBIfam" id="TIGR03144">
    <property type="entry name" value="cytochr_II_ccsB"/>
    <property type="match status" value="1"/>
</dbReference>
<evidence type="ECO:0000256" key="7">
    <source>
        <dbReference type="ARBA" id="ARBA00023078"/>
    </source>
</evidence>
<feature type="transmembrane region" description="Helical" evidence="9">
    <location>
        <begin position="33"/>
        <end position="51"/>
    </location>
</feature>
<dbReference type="InterPro" id="IPR002541">
    <property type="entry name" value="Cyt_c_assembly"/>
</dbReference>
<dbReference type="GO" id="GO:0017004">
    <property type="term" value="P:cytochrome complex assembly"/>
    <property type="evidence" value="ECO:0007669"/>
    <property type="project" value="UniProtKB-KW"/>
</dbReference>
<sequence>MSTGLLNGTMGFYLASSILYGIHWAFKKDFIQKIAFSILSLGFAIETLSIIERWREAQRPPFSNIYESLVFFSWAVVFVYLIFKAIFKIDFLDFFVSISALLILNYSSFFDKSVEPLIPALRSNWLIFHVVVSFLGYAAFTLSFITSLLYFFKAKSKNPKRDPILLSLDEISYQSVVFGFPFLSLGILSGAIWAEQAWGSYWAWDPKETWSLITWFIYAAYLHLRFVMGWREARAAFISIIGFLSVIFTYLGVTYFLPGLHSYA</sequence>
<dbReference type="PANTHER" id="PTHR30071:SF1">
    <property type="entry name" value="CYTOCHROME B_B6 PROTEIN-RELATED"/>
    <property type="match status" value="1"/>
</dbReference>
<dbReference type="InterPro" id="IPR003557">
    <property type="entry name" value="Cyt_c_biogenesis_CcmC"/>
</dbReference>
<evidence type="ECO:0000256" key="9">
    <source>
        <dbReference type="SAM" id="Phobius"/>
    </source>
</evidence>
<dbReference type="Proteomes" id="UP000178082">
    <property type="component" value="Unassembled WGS sequence"/>
</dbReference>
<feature type="transmembrane region" description="Helical" evidence="9">
    <location>
        <begin position="209"/>
        <end position="228"/>
    </location>
</feature>
<feature type="domain" description="Cytochrome c assembly protein" evidence="10">
    <location>
        <begin position="63"/>
        <end position="261"/>
    </location>
</feature>
<evidence type="ECO:0000256" key="4">
    <source>
        <dbReference type="ARBA" id="ARBA00022692"/>
    </source>
</evidence>
<comment type="similarity">
    <text evidence="2">Belongs to the CcmC/CycZ/HelC family.</text>
</comment>
<dbReference type="STRING" id="1817883.A3G31_02950"/>
<keyword evidence="6 9" id="KW-1133">Transmembrane helix</keyword>
<dbReference type="PANTHER" id="PTHR30071">
    <property type="entry name" value="HEME EXPORTER PROTEIN C"/>
    <property type="match status" value="1"/>
</dbReference>
<protein>
    <recommendedName>
        <fullName evidence="3">Heme exporter protein C</fullName>
    </recommendedName>
</protein>
<evidence type="ECO:0000256" key="1">
    <source>
        <dbReference type="ARBA" id="ARBA00004141"/>
    </source>
</evidence>
<dbReference type="GO" id="GO:0005886">
    <property type="term" value="C:plasma membrane"/>
    <property type="evidence" value="ECO:0007669"/>
    <property type="project" value="TreeGrafter"/>
</dbReference>
<keyword evidence="4 9" id="KW-0812">Transmembrane</keyword>
<feature type="transmembrane region" description="Helical" evidence="9">
    <location>
        <begin position="173"/>
        <end position="194"/>
    </location>
</feature>
<reference evidence="11 12" key="1">
    <citation type="journal article" date="2016" name="Nat. Commun.">
        <title>Thousands of microbial genomes shed light on interconnected biogeochemical processes in an aquifer system.</title>
        <authorList>
            <person name="Anantharaman K."/>
            <person name="Brown C.T."/>
            <person name="Hug L.A."/>
            <person name="Sharon I."/>
            <person name="Castelle C.J."/>
            <person name="Probst A.J."/>
            <person name="Thomas B.C."/>
            <person name="Singh A."/>
            <person name="Wilkins M.J."/>
            <person name="Karaoz U."/>
            <person name="Brodie E.L."/>
            <person name="Williams K.H."/>
            <person name="Hubbard S.S."/>
            <person name="Banfield J.F."/>
        </authorList>
    </citation>
    <scope>NUCLEOTIDE SEQUENCE [LARGE SCALE GENOMIC DNA]</scope>
</reference>
<dbReference type="GO" id="GO:0015232">
    <property type="term" value="F:heme transmembrane transporter activity"/>
    <property type="evidence" value="ECO:0007669"/>
    <property type="project" value="InterPro"/>
</dbReference>
<organism evidence="11 12">
    <name type="scientific">Candidatus Schekmanbacteria bacterium RIFCSPLOWO2_12_FULL_38_15</name>
    <dbReference type="NCBI Taxonomy" id="1817883"/>
    <lineage>
        <taxon>Bacteria</taxon>
        <taxon>Candidatus Schekmaniibacteriota</taxon>
    </lineage>
</organism>
<evidence type="ECO:0000256" key="5">
    <source>
        <dbReference type="ARBA" id="ARBA00022748"/>
    </source>
</evidence>
<evidence type="ECO:0000256" key="3">
    <source>
        <dbReference type="ARBA" id="ARBA00016463"/>
    </source>
</evidence>
<keyword evidence="8 9" id="KW-0472">Membrane</keyword>
<comment type="subcellular location">
    <subcellularLocation>
        <location evidence="1">Membrane</location>
        <topology evidence="1">Multi-pass membrane protein</topology>
    </subcellularLocation>
</comment>
<feature type="transmembrane region" description="Helical" evidence="9">
    <location>
        <begin position="63"/>
        <end position="83"/>
    </location>
</feature>
<dbReference type="GO" id="GO:0020037">
    <property type="term" value="F:heme binding"/>
    <property type="evidence" value="ECO:0007669"/>
    <property type="project" value="InterPro"/>
</dbReference>
<dbReference type="Pfam" id="PF01578">
    <property type="entry name" value="Cytochrom_C_asm"/>
    <property type="match status" value="1"/>
</dbReference>
<comment type="caution">
    <text evidence="11">The sequence shown here is derived from an EMBL/GenBank/DDBJ whole genome shotgun (WGS) entry which is preliminary data.</text>
</comment>
<dbReference type="EMBL" id="MGDI01000032">
    <property type="protein sequence ID" value="OGL52229.1"/>
    <property type="molecule type" value="Genomic_DNA"/>
</dbReference>
<evidence type="ECO:0000256" key="8">
    <source>
        <dbReference type="ARBA" id="ARBA00023136"/>
    </source>
</evidence>
<evidence type="ECO:0000256" key="2">
    <source>
        <dbReference type="ARBA" id="ARBA00005840"/>
    </source>
</evidence>
<feature type="transmembrane region" description="Helical" evidence="9">
    <location>
        <begin position="127"/>
        <end position="152"/>
    </location>
</feature>
<name>A0A1F7SEN7_9BACT</name>
<gene>
    <name evidence="11" type="ORF">A3G31_02950</name>
</gene>
<keyword evidence="5" id="KW-0201">Cytochrome c-type biogenesis</keyword>
<dbReference type="PRINTS" id="PR01386">
    <property type="entry name" value="CCMCBIOGNSIS"/>
</dbReference>
<evidence type="ECO:0000259" key="10">
    <source>
        <dbReference type="Pfam" id="PF01578"/>
    </source>
</evidence>
<proteinExistence type="inferred from homology"/>
<dbReference type="InterPro" id="IPR045062">
    <property type="entry name" value="Cyt_c_biogenesis_CcsA/CcmC"/>
</dbReference>